<keyword evidence="4" id="KW-0720">Serine protease</keyword>
<dbReference type="PANTHER" id="PTHR43806:SF11">
    <property type="entry name" value="CEREVISIN-RELATED"/>
    <property type="match status" value="1"/>
</dbReference>
<keyword evidence="3" id="KW-0378">Hydrolase</keyword>
<dbReference type="GO" id="GO:0006508">
    <property type="term" value="P:proteolysis"/>
    <property type="evidence" value="ECO:0007669"/>
    <property type="project" value="UniProtKB-KW"/>
</dbReference>
<dbReference type="PROSITE" id="PS51892">
    <property type="entry name" value="SUBTILASE"/>
    <property type="match status" value="1"/>
</dbReference>
<dbReference type="InterPro" id="IPR000209">
    <property type="entry name" value="Peptidase_S8/S53_dom"/>
</dbReference>
<evidence type="ECO:0000256" key="1">
    <source>
        <dbReference type="ARBA" id="ARBA00011073"/>
    </source>
</evidence>
<keyword evidence="2" id="KW-0645">Protease</keyword>
<sequence>MHVAAAVGNNNADGKNTSPECTPGFVAVGASAINDARDAFSNFGPVQDIFAPGEDIISAWIASNTAFEWLQAAPHISGLIAYLIGRDRKVSPAEMTVRLQGLNLKGILTGISASFFVDSQCL</sequence>
<dbReference type="Gene3D" id="3.40.50.200">
    <property type="entry name" value="Peptidase S8/S53 domain"/>
    <property type="match status" value="1"/>
</dbReference>
<dbReference type="InterPro" id="IPR050131">
    <property type="entry name" value="Peptidase_S8_subtilisin-like"/>
</dbReference>
<gene>
    <name evidence="7" type="ORF">H0H81_007737</name>
</gene>
<keyword evidence="8" id="KW-1185">Reference proteome</keyword>
<dbReference type="AlphaFoldDB" id="A0A9P7KJ69"/>
<evidence type="ECO:0000256" key="2">
    <source>
        <dbReference type="ARBA" id="ARBA00022670"/>
    </source>
</evidence>
<evidence type="ECO:0000256" key="4">
    <source>
        <dbReference type="ARBA" id="ARBA00022825"/>
    </source>
</evidence>
<organism evidence="7 8">
    <name type="scientific">Sphagnurus paluster</name>
    <dbReference type="NCBI Taxonomy" id="117069"/>
    <lineage>
        <taxon>Eukaryota</taxon>
        <taxon>Fungi</taxon>
        <taxon>Dikarya</taxon>
        <taxon>Basidiomycota</taxon>
        <taxon>Agaricomycotina</taxon>
        <taxon>Agaricomycetes</taxon>
        <taxon>Agaricomycetidae</taxon>
        <taxon>Agaricales</taxon>
        <taxon>Tricholomatineae</taxon>
        <taxon>Lyophyllaceae</taxon>
        <taxon>Sphagnurus</taxon>
    </lineage>
</organism>
<reference evidence="7" key="1">
    <citation type="submission" date="2021-02" db="EMBL/GenBank/DDBJ databases">
        <authorList>
            <person name="Nieuwenhuis M."/>
            <person name="Van De Peppel L.J.J."/>
        </authorList>
    </citation>
    <scope>NUCLEOTIDE SEQUENCE</scope>
    <source>
        <strain evidence="7">D49</strain>
    </source>
</reference>
<dbReference type="Proteomes" id="UP000717328">
    <property type="component" value="Unassembled WGS sequence"/>
</dbReference>
<evidence type="ECO:0000256" key="3">
    <source>
        <dbReference type="ARBA" id="ARBA00022801"/>
    </source>
</evidence>
<dbReference type="GO" id="GO:0005615">
    <property type="term" value="C:extracellular space"/>
    <property type="evidence" value="ECO:0007669"/>
    <property type="project" value="TreeGrafter"/>
</dbReference>
<reference evidence="7" key="2">
    <citation type="submission" date="2021-10" db="EMBL/GenBank/DDBJ databases">
        <title>Phylogenomics reveals ancestral predisposition of the termite-cultivated fungus Termitomyces towards a domesticated lifestyle.</title>
        <authorList>
            <person name="Auxier B."/>
            <person name="Grum-Grzhimaylo A."/>
            <person name="Cardenas M.E."/>
            <person name="Lodge J.D."/>
            <person name="Laessoe T."/>
            <person name="Pedersen O."/>
            <person name="Smith M.E."/>
            <person name="Kuyper T.W."/>
            <person name="Franco-Molano E.A."/>
            <person name="Baroni T.J."/>
            <person name="Aanen D.K."/>
        </authorList>
    </citation>
    <scope>NUCLEOTIDE SEQUENCE</scope>
    <source>
        <strain evidence="7">D49</strain>
    </source>
</reference>
<dbReference type="Pfam" id="PF00082">
    <property type="entry name" value="Peptidase_S8"/>
    <property type="match status" value="1"/>
</dbReference>
<dbReference type="GO" id="GO:0004252">
    <property type="term" value="F:serine-type endopeptidase activity"/>
    <property type="evidence" value="ECO:0007669"/>
    <property type="project" value="InterPro"/>
</dbReference>
<proteinExistence type="inferred from homology"/>
<comment type="caution">
    <text evidence="5">Lacks conserved residue(s) required for the propagation of feature annotation.</text>
</comment>
<comment type="caution">
    <text evidence="7">The sequence shown here is derived from an EMBL/GenBank/DDBJ whole genome shotgun (WGS) entry which is preliminary data.</text>
</comment>
<evidence type="ECO:0000313" key="7">
    <source>
        <dbReference type="EMBL" id="KAG5651704.1"/>
    </source>
</evidence>
<dbReference type="PANTHER" id="PTHR43806">
    <property type="entry name" value="PEPTIDASE S8"/>
    <property type="match status" value="1"/>
</dbReference>
<evidence type="ECO:0000259" key="6">
    <source>
        <dbReference type="Pfam" id="PF00082"/>
    </source>
</evidence>
<protein>
    <recommendedName>
        <fullName evidence="6">Peptidase S8/S53 domain-containing protein</fullName>
    </recommendedName>
</protein>
<dbReference type="SUPFAM" id="SSF52743">
    <property type="entry name" value="Subtilisin-like"/>
    <property type="match status" value="1"/>
</dbReference>
<accession>A0A9P7KJ69</accession>
<dbReference type="OrthoDB" id="19448at2759"/>
<feature type="domain" description="Peptidase S8/S53" evidence="6">
    <location>
        <begin position="3"/>
        <end position="95"/>
    </location>
</feature>
<evidence type="ECO:0000256" key="5">
    <source>
        <dbReference type="PROSITE-ProRule" id="PRU01240"/>
    </source>
</evidence>
<comment type="similarity">
    <text evidence="1 5">Belongs to the peptidase S8 family.</text>
</comment>
<dbReference type="EMBL" id="JABCKI010000208">
    <property type="protein sequence ID" value="KAG5651704.1"/>
    <property type="molecule type" value="Genomic_DNA"/>
</dbReference>
<evidence type="ECO:0000313" key="8">
    <source>
        <dbReference type="Proteomes" id="UP000717328"/>
    </source>
</evidence>
<name>A0A9P7KJ69_9AGAR</name>
<dbReference type="InterPro" id="IPR036852">
    <property type="entry name" value="Peptidase_S8/S53_dom_sf"/>
</dbReference>